<sequence>MIMLLVCACGQRGPLYLPEQAQTNQENPEPEQTSISENRLSENTKALQSNNTEDSP</sequence>
<comment type="caution">
    <text evidence="8">The sequence shown here is derived from an EMBL/GenBank/DDBJ whole genome shotgun (WGS) entry which is preliminary data.</text>
</comment>
<feature type="compositionally biased region" description="Polar residues" evidence="7">
    <location>
        <begin position="20"/>
        <end position="56"/>
    </location>
</feature>
<keyword evidence="2" id="KW-0732">Signal</keyword>
<name>A0AA37SZS3_9ALTE</name>
<dbReference type="InterPro" id="IPR032831">
    <property type="entry name" value="LptM_cons"/>
</dbReference>
<keyword evidence="6" id="KW-0449">Lipoprotein</keyword>
<dbReference type="NCBIfam" id="NF047847">
    <property type="entry name" value="SS_mature_LptM"/>
    <property type="match status" value="1"/>
</dbReference>
<evidence type="ECO:0000256" key="5">
    <source>
        <dbReference type="ARBA" id="ARBA00023237"/>
    </source>
</evidence>
<comment type="subcellular location">
    <subcellularLocation>
        <location evidence="1">Cell outer membrane</location>
        <topology evidence="1">Lipid-anchor</topology>
    </subcellularLocation>
</comment>
<reference evidence="8" key="2">
    <citation type="submission" date="2023-01" db="EMBL/GenBank/DDBJ databases">
        <title>Draft genome sequence of Agaribacter marinus strain NBRC 110023.</title>
        <authorList>
            <person name="Sun Q."/>
            <person name="Mori K."/>
        </authorList>
    </citation>
    <scope>NUCLEOTIDE SEQUENCE</scope>
    <source>
        <strain evidence="8">NBRC 110023</strain>
    </source>
</reference>
<evidence type="ECO:0000256" key="1">
    <source>
        <dbReference type="ARBA" id="ARBA00004459"/>
    </source>
</evidence>
<feature type="region of interest" description="Disordered" evidence="7">
    <location>
        <begin position="19"/>
        <end position="56"/>
    </location>
</feature>
<accession>A0AA37SZS3</accession>
<evidence type="ECO:0000313" key="8">
    <source>
        <dbReference type="EMBL" id="GLR69205.1"/>
    </source>
</evidence>
<keyword evidence="9" id="KW-1185">Reference proteome</keyword>
<proteinExistence type="predicted"/>
<keyword evidence="4" id="KW-0564">Palmitate</keyword>
<evidence type="ECO:0008006" key="10">
    <source>
        <dbReference type="Google" id="ProtNLM"/>
    </source>
</evidence>
<protein>
    <recommendedName>
        <fullName evidence="10">Lipoprotein</fullName>
    </recommendedName>
</protein>
<organism evidence="8 9">
    <name type="scientific">Agaribacter marinus</name>
    <dbReference type="NCBI Taxonomy" id="1431249"/>
    <lineage>
        <taxon>Bacteria</taxon>
        <taxon>Pseudomonadati</taxon>
        <taxon>Pseudomonadota</taxon>
        <taxon>Gammaproteobacteria</taxon>
        <taxon>Alteromonadales</taxon>
        <taxon>Alteromonadaceae</taxon>
        <taxon>Agaribacter</taxon>
    </lineage>
</organism>
<evidence type="ECO:0000256" key="7">
    <source>
        <dbReference type="SAM" id="MobiDB-lite"/>
    </source>
</evidence>
<dbReference type="AlphaFoldDB" id="A0AA37SZS3"/>
<evidence type="ECO:0000313" key="9">
    <source>
        <dbReference type="Proteomes" id="UP001156601"/>
    </source>
</evidence>
<dbReference type="EMBL" id="BSOT01000002">
    <property type="protein sequence ID" value="GLR69205.1"/>
    <property type="molecule type" value="Genomic_DNA"/>
</dbReference>
<dbReference type="Proteomes" id="UP001156601">
    <property type="component" value="Unassembled WGS sequence"/>
</dbReference>
<keyword evidence="3" id="KW-0472">Membrane</keyword>
<evidence type="ECO:0000256" key="6">
    <source>
        <dbReference type="ARBA" id="ARBA00023288"/>
    </source>
</evidence>
<dbReference type="Pfam" id="PF13627">
    <property type="entry name" value="LptM_cons"/>
    <property type="match status" value="1"/>
</dbReference>
<reference evidence="8" key="1">
    <citation type="journal article" date="2014" name="Int. J. Syst. Evol. Microbiol.">
        <title>Complete genome sequence of Corynebacterium casei LMG S-19264T (=DSM 44701T), isolated from a smear-ripened cheese.</title>
        <authorList>
            <consortium name="US DOE Joint Genome Institute (JGI-PGF)"/>
            <person name="Walter F."/>
            <person name="Albersmeier A."/>
            <person name="Kalinowski J."/>
            <person name="Ruckert C."/>
        </authorList>
    </citation>
    <scope>NUCLEOTIDE SEQUENCE</scope>
    <source>
        <strain evidence="8">NBRC 110023</strain>
    </source>
</reference>
<evidence type="ECO:0000256" key="4">
    <source>
        <dbReference type="ARBA" id="ARBA00023139"/>
    </source>
</evidence>
<evidence type="ECO:0000256" key="3">
    <source>
        <dbReference type="ARBA" id="ARBA00023136"/>
    </source>
</evidence>
<evidence type="ECO:0000256" key="2">
    <source>
        <dbReference type="ARBA" id="ARBA00022729"/>
    </source>
</evidence>
<dbReference type="GO" id="GO:0009279">
    <property type="term" value="C:cell outer membrane"/>
    <property type="evidence" value="ECO:0007669"/>
    <property type="project" value="UniProtKB-SubCell"/>
</dbReference>
<keyword evidence="5" id="KW-0998">Cell outer membrane</keyword>
<gene>
    <name evidence="8" type="ORF">GCM10007852_01130</name>
</gene>